<evidence type="ECO:0000256" key="7">
    <source>
        <dbReference type="ARBA" id="ARBA00047899"/>
    </source>
</evidence>
<organism evidence="9 10">
    <name type="scientific">Arachis hypogaea</name>
    <name type="common">Peanut</name>
    <dbReference type="NCBI Taxonomy" id="3818"/>
    <lineage>
        <taxon>Eukaryota</taxon>
        <taxon>Viridiplantae</taxon>
        <taxon>Streptophyta</taxon>
        <taxon>Embryophyta</taxon>
        <taxon>Tracheophyta</taxon>
        <taxon>Spermatophyta</taxon>
        <taxon>Magnoliopsida</taxon>
        <taxon>eudicotyledons</taxon>
        <taxon>Gunneridae</taxon>
        <taxon>Pentapetalae</taxon>
        <taxon>rosids</taxon>
        <taxon>fabids</taxon>
        <taxon>Fabales</taxon>
        <taxon>Fabaceae</taxon>
        <taxon>Papilionoideae</taxon>
        <taxon>50 kb inversion clade</taxon>
        <taxon>dalbergioids sensu lato</taxon>
        <taxon>Dalbergieae</taxon>
        <taxon>Pterocarpus clade</taxon>
        <taxon>Arachis</taxon>
    </lineage>
</organism>
<dbReference type="PANTHER" id="PTHR48005:SF16">
    <property type="entry name" value="MDIS1-INTERACTING RECEPTOR LIKE KINASE 2-LIKE ISOFORM X1"/>
    <property type="match status" value="1"/>
</dbReference>
<dbReference type="PANTHER" id="PTHR48005">
    <property type="entry name" value="LEUCINE RICH REPEAT KINASE 2"/>
    <property type="match status" value="1"/>
</dbReference>
<dbReference type="Gene3D" id="3.80.10.10">
    <property type="entry name" value="Ribonuclease Inhibitor"/>
    <property type="match status" value="1"/>
</dbReference>
<evidence type="ECO:0000256" key="6">
    <source>
        <dbReference type="ARBA" id="ARBA00022840"/>
    </source>
</evidence>
<keyword evidence="3" id="KW-0808">Transferase</keyword>
<dbReference type="InterPro" id="IPR051420">
    <property type="entry name" value="Ser_Thr_Kinases_DiverseReg"/>
</dbReference>
<dbReference type="Proteomes" id="UP000289738">
    <property type="component" value="Chromosome B06"/>
</dbReference>
<evidence type="ECO:0000256" key="1">
    <source>
        <dbReference type="ARBA" id="ARBA00012513"/>
    </source>
</evidence>
<protein>
    <recommendedName>
        <fullName evidence="1">non-specific serine/threonine protein kinase</fullName>
        <ecNumber evidence="1">2.7.11.1</ecNumber>
    </recommendedName>
</protein>
<evidence type="ECO:0000313" key="10">
    <source>
        <dbReference type="Proteomes" id="UP000289738"/>
    </source>
</evidence>
<dbReference type="InterPro" id="IPR032675">
    <property type="entry name" value="LRR_dom_sf"/>
</dbReference>
<evidence type="ECO:0000256" key="3">
    <source>
        <dbReference type="ARBA" id="ARBA00022679"/>
    </source>
</evidence>
<dbReference type="Gene3D" id="3.30.200.20">
    <property type="entry name" value="Phosphorylase Kinase, domain 1"/>
    <property type="match status" value="1"/>
</dbReference>
<dbReference type="AlphaFoldDB" id="A0A444YSA0"/>
<dbReference type="STRING" id="3818.A0A444YSA0"/>
<comment type="catalytic activity">
    <reaction evidence="8">
        <text>L-seryl-[protein] + ATP = O-phospho-L-seryl-[protein] + ADP + H(+)</text>
        <dbReference type="Rhea" id="RHEA:17989"/>
        <dbReference type="Rhea" id="RHEA-COMP:9863"/>
        <dbReference type="Rhea" id="RHEA-COMP:11604"/>
        <dbReference type="ChEBI" id="CHEBI:15378"/>
        <dbReference type="ChEBI" id="CHEBI:29999"/>
        <dbReference type="ChEBI" id="CHEBI:30616"/>
        <dbReference type="ChEBI" id="CHEBI:83421"/>
        <dbReference type="ChEBI" id="CHEBI:456216"/>
        <dbReference type="EC" id="2.7.11.1"/>
    </reaction>
</comment>
<keyword evidence="5" id="KW-0418">Kinase</keyword>
<name>A0A444YSA0_ARAHY</name>
<evidence type="ECO:0000256" key="5">
    <source>
        <dbReference type="ARBA" id="ARBA00022777"/>
    </source>
</evidence>
<dbReference type="GO" id="GO:0005524">
    <property type="term" value="F:ATP binding"/>
    <property type="evidence" value="ECO:0007669"/>
    <property type="project" value="UniProtKB-KW"/>
</dbReference>
<keyword evidence="6" id="KW-0067">ATP-binding</keyword>
<gene>
    <name evidence="9" type="ORF">Ahy_B06g084574</name>
</gene>
<keyword evidence="2" id="KW-0723">Serine/threonine-protein kinase</keyword>
<proteinExistence type="predicted"/>
<dbReference type="GO" id="GO:0004674">
    <property type="term" value="F:protein serine/threonine kinase activity"/>
    <property type="evidence" value="ECO:0007669"/>
    <property type="project" value="UniProtKB-KW"/>
</dbReference>
<sequence>MVKDLLDPRIRLSLSQKETKAIAHVVTLALTCLRSNQKSSPSMQQVAHELSASKQSLSGNIPSKIGYVKKFDMSHNVLSGNVPFLSIKDGHHILGAKSFFINYNNLTGNLPIELASIPHINLSFNFFECPQGCKNFYAKSMIGNTPLSVNSSIKDQNTEKSGHLEKNRDLFFIWNFDGKIEFEDIIEATQDFDIRYCIATGTYDYVYKVQLSKGKIFALKKLH</sequence>
<comment type="catalytic activity">
    <reaction evidence="7">
        <text>L-threonyl-[protein] + ATP = O-phospho-L-threonyl-[protein] + ADP + H(+)</text>
        <dbReference type="Rhea" id="RHEA:46608"/>
        <dbReference type="Rhea" id="RHEA-COMP:11060"/>
        <dbReference type="Rhea" id="RHEA-COMP:11605"/>
        <dbReference type="ChEBI" id="CHEBI:15378"/>
        <dbReference type="ChEBI" id="CHEBI:30013"/>
        <dbReference type="ChEBI" id="CHEBI:30616"/>
        <dbReference type="ChEBI" id="CHEBI:61977"/>
        <dbReference type="ChEBI" id="CHEBI:456216"/>
        <dbReference type="EC" id="2.7.11.1"/>
    </reaction>
</comment>
<keyword evidence="4" id="KW-0547">Nucleotide-binding</keyword>
<dbReference type="EC" id="2.7.11.1" evidence="1"/>
<evidence type="ECO:0000313" key="9">
    <source>
        <dbReference type="EMBL" id="RYR04799.1"/>
    </source>
</evidence>
<evidence type="ECO:0000256" key="4">
    <source>
        <dbReference type="ARBA" id="ARBA00022741"/>
    </source>
</evidence>
<evidence type="ECO:0000256" key="2">
    <source>
        <dbReference type="ARBA" id="ARBA00022527"/>
    </source>
</evidence>
<accession>A0A444YSA0</accession>
<keyword evidence="10" id="KW-1185">Reference proteome</keyword>
<reference evidence="9 10" key="1">
    <citation type="submission" date="2019-01" db="EMBL/GenBank/DDBJ databases">
        <title>Sequencing of cultivated peanut Arachis hypogaea provides insights into genome evolution and oil improvement.</title>
        <authorList>
            <person name="Chen X."/>
        </authorList>
    </citation>
    <scope>NUCLEOTIDE SEQUENCE [LARGE SCALE GENOMIC DNA]</scope>
    <source>
        <strain evidence="10">cv. Fuhuasheng</strain>
        <tissue evidence="9">Leaves</tissue>
    </source>
</reference>
<dbReference type="EMBL" id="SDMP01000016">
    <property type="protein sequence ID" value="RYR04799.1"/>
    <property type="molecule type" value="Genomic_DNA"/>
</dbReference>
<evidence type="ECO:0000256" key="8">
    <source>
        <dbReference type="ARBA" id="ARBA00048679"/>
    </source>
</evidence>
<comment type="caution">
    <text evidence="9">The sequence shown here is derived from an EMBL/GenBank/DDBJ whole genome shotgun (WGS) entry which is preliminary data.</text>
</comment>